<keyword evidence="2" id="KW-1185">Reference proteome</keyword>
<evidence type="ECO:0000313" key="2">
    <source>
        <dbReference type="Proteomes" id="UP001242841"/>
    </source>
</evidence>
<accession>A0AAF0K238</accession>
<dbReference type="EMBL" id="OQ709222">
    <property type="protein sequence ID" value="WGH22000.1"/>
    <property type="molecule type" value="Genomic_DNA"/>
</dbReference>
<organism evidence="1 2">
    <name type="scientific">Rhodococcus phage Trogglehumper</name>
    <dbReference type="NCBI Taxonomy" id="3038381"/>
    <lineage>
        <taxon>Viruses</taxon>
        <taxon>Duplodnaviria</taxon>
        <taxon>Heunggongvirae</taxon>
        <taxon>Uroviricota</taxon>
        <taxon>Caudoviricetes</taxon>
        <taxon>Caudoviricetes incertae sedis</taxon>
        <taxon>Trogglehumpervirus</taxon>
        <taxon>Trogglehumpervirus trogglehumper</taxon>
    </lineage>
</organism>
<reference evidence="1" key="1">
    <citation type="submission" date="2023-03" db="EMBL/GenBank/DDBJ databases">
        <authorList>
            <person name="Aguilar E."/>
            <person name="Antigua R."/>
            <person name="Antonino C."/>
            <person name="Bisram R."/>
            <person name="Chen J."/>
            <person name="Davilmar B."/>
            <person name="Del R.K."/>
            <person name="Germosen J."/>
            <person name="Hernandez J."/>
            <person name="Kelloggs L."/>
            <person name="Lema C."/>
            <person name="Li J."/>
            <person name="Melendez A."/>
            <person name="Mohammed I."/>
            <person name="Ryan A."/>
            <person name="Singh S."/>
            <person name="Tariq H."/>
            <person name="Golebiewska U.P."/>
            <person name="Russell D.A."/>
            <person name="Jacobs-Sera D."/>
            <person name="Hatfull G.F."/>
        </authorList>
    </citation>
    <scope>NUCLEOTIDE SEQUENCE</scope>
</reference>
<protein>
    <submittedName>
        <fullName evidence="1">Uncharacterized protein</fullName>
    </submittedName>
</protein>
<dbReference type="Proteomes" id="UP001242841">
    <property type="component" value="Segment"/>
</dbReference>
<evidence type="ECO:0000313" key="1">
    <source>
        <dbReference type="EMBL" id="WGH22000.1"/>
    </source>
</evidence>
<gene>
    <name evidence="1" type="primary">119</name>
    <name evidence="1" type="ORF">SEA_TROGGLEHUMPER_119</name>
</gene>
<name>A0AAF0K238_9CAUD</name>
<proteinExistence type="predicted"/>
<sequence length="143" mass="15676">MSTHAPVNYSEVCASVSHGFVFHSRPLGIRGAHVAVCGDPRHHLTGHLDDFAHKIIASYDRLHADYMAHGRAAALRADDVTYFVMRDGNALAYVTRNGALAVNPATARGLRRYSDALERMTPALLQYGDQRDARLAAVGYLED</sequence>